<feature type="region of interest" description="Disordered" evidence="1">
    <location>
        <begin position="1"/>
        <end position="56"/>
    </location>
</feature>
<sequence length="56" mass="5921">MPGKALHQHLNDVCRPGDTATGHIGPSGHTFVPGAESRLPYGPTSEPVSGWAEENR</sequence>
<dbReference type="Proteomes" id="UP000680866">
    <property type="component" value="Chromosome"/>
</dbReference>
<gene>
    <name evidence="2" type="ORF">Prubr_31850</name>
</gene>
<evidence type="ECO:0000313" key="3">
    <source>
        <dbReference type="Proteomes" id="UP000680866"/>
    </source>
</evidence>
<evidence type="ECO:0000256" key="1">
    <source>
        <dbReference type="SAM" id="MobiDB-lite"/>
    </source>
</evidence>
<proteinExistence type="predicted"/>
<keyword evidence="3" id="KW-1185">Reference proteome</keyword>
<dbReference type="RefSeq" id="WP_212826086.1">
    <property type="nucleotide sequence ID" value="NZ_AP023359.1"/>
</dbReference>
<protein>
    <submittedName>
        <fullName evidence="2">Uncharacterized protein</fullName>
    </submittedName>
</protein>
<dbReference type="KEGG" id="pry:Prubr_31850"/>
<name>A0A810N0H7_9ACTN</name>
<reference evidence="2" key="1">
    <citation type="submission" date="2020-08" db="EMBL/GenBank/DDBJ databases">
        <title>Whole genome shotgun sequence of Polymorphospora rubra NBRC 101157.</title>
        <authorList>
            <person name="Komaki H."/>
            <person name="Tamura T."/>
        </authorList>
    </citation>
    <scope>NUCLEOTIDE SEQUENCE</scope>
    <source>
        <strain evidence="2">NBRC 101157</strain>
    </source>
</reference>
<accession>A0A810N0H7</accession>
<dbReference type="EMBL" id="AP023359">
    <property type="protein sequence ID" value="BCJ66164.1"/>
    <property type="molecule type" value="Genomic_DNA"/>
</dbReference>
<dbReference type="AlphaFoldDB" id="A0A810N0H7"/>
<organism evidence="2 3">
    <name type="scientific">Polymorphospora rubra</name>
    <dbReference type="NCBI Taxonomy" id="338584"/>
    <lineage>
        <taxon>Bacteria</taxon>
        <taxon>Bacillati</taxon>
        <taxon>Actinomycetota</taxon>
        <taxon>Actinomycetes</taxon>
        <taxon>Micromonosporales</taxon>
        <taxon>Micromonosporaceae</taxon>
        <taxon>Polymorphospora</taxon>
    </lineage>
</organism>
<evidence type="ECO:0000313" key="2">
    <source>
        <dbReference type="EMBL" id="BCJ66164.1"/>
    </source>
</evidence>